<dbReference type="InterPro" id="IPR001173">
    <property type="entry name" value="Glyco_trans_2-like"/>
</dbReference>
<dbReference type="PANTHER" id="PTHR43685:SF5">
    <property type="entry name" value="GLYCOSYLTRANSFERASE EPSE-RELATED"/>
    <property type="match status" value="1"/>
</dbReference>
<dbReference type="RefSeq" id="WP_260047532.1">
    <property type="nucleotide sequence ID" value="NZ_JANZXA010000015.1"/>
</dbReference>
<evidence type="ECO:0000259" key="4">
    <source>
        <dbReference type="Pfam" id="PF00535"/>
    </source>
</evidence>
<gene>
    <name evidence="5" type="ORF">NZK81_18290</name>
</gene>
<evidence type="ECO:0000313" key="5">
    <source>
        <dbReference type="EMBL" id="MCT2401506.1"/>
    </source>
</evidence>
<comment type="caution">
    <text evidence="5">The sequence shown here is derived from an EMBL/GenBank/DDBJ whole genome shotgun (WGS) entry which is preliminary data.</text>
</comment>
<dbReference type="CDD" id="cd00761">
    <property type="entry name" value="Glyco_tranf_GTA_type"/>
    <property type="match status" value="1"/>
</dbReference>
<feature type="domain" description="Glycosyltransferase 2-like" evidence="4">
    <location>
        <begin position="6"/>
        <end position="122"/>
    </location>
</feature>
<dbReference type="Gene3D" id="3.90.550.10">
    <property type="entry name" value="Spore Coat Polysaccharide Biosynthesis Protein SpsA, Chain A"/>
    <property type="match status" value="1"/>
</dbReference>
<keyword evidence="6" id="KW-1185">Reference proteome</keyword>
<reference evidence="5" key="1">
    <citation type="submission" date="2022-09" db="EMBL/GenBank/DDBJ databases">
        <title>Novosphingobium sp. Nov., a polycyclic aromatic hydrocarbon-degrading bacterium isolated form mangrove sediments in HongKong.</title>
        <authorList>
            <person name="Hu Z."/>
        </authorList>
    </citation>
    <scope>NUCLEOTIDE SEQUENCE</scope>
    <source>
        <strain evidence="5">HK4-1</strain>
    </source>
</reference>
<dbReference type="PANTHER" id="PTHR43685">
    <property type="entry name" value="GLYCOSYLTRANSFERASE"/>
    <property type="match status" value="1"/>
</dbReference>
<comment type="similarity">
    <text evidence="1">Belongs to the glycosyltransferase 2 family.</text>
</comment>
<dbReference type="InterPro" id="IPR050834">
    <property type="entry name" value="Glycosyltransf_2"/>
</dbReference>
<name>A0ABT2I9J8_9SPHN</name>
<dbReference type="SUPFAM" id="SSF53448">
    <property type="entry name" value="Nucleotide-diphospho-sugar transferases"/>
    <property type="match status" value="1"/>
</dbReference>
<evidence type="ECO:0000256" key="3">
    <source>
        <dbReference type="ARBA" id="ARBA00022679"/>
    </source>
</evidence>
<protein>
    <submittedName>
        <fullName evidence="5">Glycosyltransferase family 2 protein</fullName>
    </submittedName>
</protein>
<keyword evidence="2" id="KW-0328">Glycosyltransferase</keyword>
<evidence type="ECO:0000313" key="6">
    <source>
        <dbReference type="Proteomes" id="UP001165583"/>
    </source>
</evidence>
<dbReference type="Proteomes" id="UP001165583">
    <property type="component" value="Unassembled WGS sequence"/>
</dbReference>
<dbReference type="Pfam" id="PF00535">
    <property type="entry name" value="Glycos_transf_2"/>
    <property type="match status" value="1"/>
</dbReference>
<accession>A0ABT2I9J8</accession>
<keyword evidence="3" id="KW-0808">Transferase</keyword>
<organism evidence="5 6">
    <name type="scientific">Novosphingobium mangrovi</name>
    <name type="common">ex Huang et al. 2023</name>
    <dbReference type="NCBI Taxonomy" id="2976432"/>
    <lineage>
        <taxon>Bacteria</taxon>
        <taxon>Pseudomonadati</taxon>
        <taxon>Pseudomonadota</taxon>
        <taxon>Alphaproteobacteria</taxon>
        <taxon>Sphingomonadales</taxon>
        <taxon>Sphingomonadaceae</taxon>
        <taxon>Novosphingobium</taxon>
    </lineage>
</organism>
<sequence length="315" mass="34935">MNAMVSIVLPYRNAGPFLEQAIASVQAQTYPDWELLLIDDRSSDGGPAIAARAAGHDPRVRTLEMPADGPHGAAAARNHGLRDARGAFVCFLDADDLFMPGKLEGQLALMQAHPEAGMVYGPTEWWYPGSPRRNWIEPLGRYAGRLHEPPALLADVILKLRSQVPCTCAVLIRTDLIRTFGGFEEAFHLYEDQTLWVKVMLHAPVFVSDRCTALYRQHDTSVSAKAFAEGVYDRMKPHSARDAFLDWVDGYVRAEGRLDAAIAGALRQSRASGNMAAAGLTLRDRLSMLSDRADRFAKGRANRLRRKLLGKQRRQ</sequence>
<dbReference type="InterPro" id="IPR029044">
    <property type="entry name" value="Nucleotide-diphossugar_trans"/>
</dbReference>
<evidence type="ECO:0000256" key="2">
    <source>
        <dbReference type="ARBA" id="ARBA00022676"/>
    </source>
</evidence>
<evidence type="ECO:0000256" key="1">
    <source>
        <dbReference type="ARBA" id="ARBA00006739"/>
    </source>
</evidence>
<dbReference type="EMBL" id="JANZXA010000015">
    <property type="protein sequence ID" value="MCT2401506.1"/>
    <property type="molecule type" value="Genomic_DNA"/>
</dbReference>
<proteinExistence type="inferred from homology"/>